<keyword evidence="1" id="KW-0472">Membrane</keyword>
<feature type="transmembrane region" description="Helical" evidence="1">
    <location>
        <begin position="349"/>
        <end position="366"/>
    </location>
</feature>
<feature type="transmembrane region" description="Helical" evidence="1">
    <location>
        <begin position="102"/>
        <end position="135"/>
    </location>
</feature>
<proteinExistence type="predicted"/>
<evidence type="ECO:0000313" key="3">
    <source>
        <dbReference type="Proteomes" id="UP000033123"/>
    </source>
</evidence>
<protein>
    <submittedName>
        <fullName evidence="2">Putative membrane protein</fullName>
    </submittedName>
</protein>
<dbReference type="Proteomes" id="UP000033123">
    <property type="component" value="Chromosome"/>
</dbReference>
<feature type="transmembrane region" description="Helical" evidence="1">
    <location>
        <begin position="164"/>
        <end position="183"/>
    </location>
</feature>
<feature type="transmembrane region" description="Helical" evidence="1">
    <location>
        <begin position="236"/>
        <end position="259"/>
    </location>
</feature>
<keyword evidence="1" id="KW-0812">Transmembrane</keyword>
<feature type="transmembrane region" description="Helical" evidence="1">
    <location>
        <begin position="23"/>
        <end position="44"/>
    </location>
</feature>
<evidence type="ECO:0000313" key="2">
    <source>
        <dbReference type="EMBL" id="AKB36545.1"/>
    </source>
</evidence>
<dbReference type="HOGENOM" id="CLU_675464_0_0_2"/>
<sequence length="407" mass="47348">MKAILMWQHFFSEKLVSYIGKPIHIYVAAYAIIFFLLSSLGLWLQLNGKITPEIDTFWFDNIFYNTIQGNGFFHVSPNHYSVSEIYRYPNFSHFHQHNQPILLFVLPIYYLFPSVYTLLCLQAILIGVGAIPLYFIGKETLDETSGKIIAISYLLYPTVMWNTILFHPITFAPFFIFSMVYFYMKDKIGLFILSLFFSLILKENVPLVLFPLGVYLLYDFYNGKYFSPYVSNRWKYFLLLLVLTPAYFILSFKIVIPYFTGGEYVFAGRYAHLGSSFSEILTNFVEKPSLFISELVSKEALSYFLQLLLPVSFVPLLSIATLSIGIPILLQNLLSSSFAQICFIAQYQFNLIPVIFLSVIVGFVKIKRKRNETFKKYMISYFHLTLAWCIVFSLIRFFILISPEPLF</sequence>
<feature type="transmembrane region" description="Helical" evidence="1">
    <location>
        <begin position="190"/>
        <end position="216"/>
    </location>
</feature>
<feature type="transmembrane region" description="Helical" evidence="1">
    <location>
        <begin position="307"/>
        <end position="329"/>
    </location>
</feature>
<accession>A0A0E3PM64</accession>
<reference evidence="2 3" key="1">
    <citation type="submission" date="2014-07" db="EMBL/GenBank/DDBJ databases">
        <title>Methanogenic archaea and the global carbon cycle.</title>
        <authorList>
            <person name="Henriksen J.R."/>
            <person name="Luke J."/>
            <person name="Reinhart S."/>
            <person name="Benedict M.N."/>
            <person name="Youngblut N.D."/>
            <person name="Metcalf M.E."/>
            <person name="Whitaker R.J."/>
            <person name="Metcalf W.W."/>
        </authorList>
    </citation>
    <scope>NUCLEOTIDE SEQUENCE [LARGE SCALE GENOMIC DNA]</scope>
    <source>
        <strain evidence="2 3">C2J</strain>
    </source>
</reference>
<organism evidence="2 3">
    <name type="scientific">Methanosarcina siciliae C2J</name>
    <dbReference type="NCBI Taxonomy" id="1434118"/>
    <lineage>
        <taxon>Archaea</taxon>
        <taxon>Methanobacteriati</taxon>
        <taxon>Methanobacteriota</taxon>
        <taxon>Stenosarchaea group</taxon>
        <taxon>Methanomicrobia</taxon>
        <taxon>Methanosarcinales</taxon>
        <taxon>Methanosarcinaceae</taxon>
        <taxon>Methanosarcina</taxon>
    </lineage>
</organism>
<feature type="transmembrane region" description="Helical" evidence="1">
    <location>
        <begin position="378"/>
        <end position="401"/>
    </location>
</feature>
<keyword evidence="1" id="KW-1133">Transmembrane helix</keyword>
<dbReference type="Pfam" id="PF09852">
    <property type="entry name" value="DUF2079"/>
    <property type="match status" value="1"/>
</dbReference>
<evidence type="ECO:0000256" key="1">
    <source>
        <dbReference type="SAM" id="Phobius"/>
    </source>
</evidence>
<gene>
    <name evidence="2" type="ORF">MSSAC_1955</name>
</gene>
<dbReference type="AlphaFoldDB" id="A0A0E3PM64"/>
<dbReference type="PATRIC" id="fig|1434118.4.peg.2490"/>
<dbReference type="EMBL" id="CP009508">
    <property type="protein sequence ID" value="AKB36545.1"/>
    <property type="molecule type" value="Genomic_DNA"/>
</dbReference>
<dbReference type="InterPro" id="IPR018650">
    <property type="entry name" value="STSV1_Orf64"/>
</dbReference>
<name>A0A0E3PM64_9EURY</name>
<dbReference type="KEGG" id="msj:MSSAC_1955"/>
<dbReference type="STRING" id="1434118.MSSAC_1955"/>